<dbReference type="VEuPathDB" id="HostDB:ENSCPOG00000024956"/>
<dbReference type="Proteomes" id="UP000005447">
    <property type="component" value="Unassembled WGS sequence"/>
</dbReference>
<keyword evidence="3" id="KW-1185">Reference proteome</keyword>
<comment type="similarity">
    <text evidence="1">Belongs to the Speedy/Ringo family.</text>
</comment>
<dbReference type="AlphaFoldDB" id="A0A286XZN4"/>
<reference evidence="2" key="2">
    <citation type="submission" date="2025-08" db="UniProtKB">
        <authorList>
            <consortium name="Ensembl"/>
        </authorList>
    </citation>
    <scope>IDENTIFICATION</scope>
    <source>
        <strain evidence="2">2N</strain>
    </source>
</reference>
<dbReference type="PANTHER" id="PTHR31156">
    <property type="entry name" value="WBSCR19-LIKE PROTEIN"/>
    <property type="match status" value="1"/>
</dbReference>
<dbReference type="InterPro" id="IPR057742">
    <property type="entry name" value="Speedy_E"/>
</dbReference>
<evidence type="ECO:0000313" key="2">
    <source>
        <dbReference type="Ensembl" id="ENSCPOP00000030765.1"/>
    </source>
</evidence>
<reference evidence="2" key="3">
    <citation type="submission" date="2025-09" db="UniProtKB">
        <authorList>
            <consortium name="Ensembl"/>
        </authorList>
    </citation>
    <scope>IDENTIFICATION</scope>
    <source>
        <strain evidence="2">2N</strain>
    </source>
</reference>
<reference evidence="3" key="1">
    <citation type="journal article" date="2011" name="Nature">
        <title>A high-resolution map of human evolutionary constraint using 29 mammals.</title>
        <authorList>
            <person name="Lindblad-Toh K."/>
            <person name="Garber M."/>
            <person name="Zuk O."/>
            <person name="Lin M.F."/>
            <person name="Parker B.J."/>
            <person name="Washietl S."/>
            <person name="Kheradpour P."/>
            <person name="Ernst J."/>
            <person name="Jordan G."/>
            <person name="Mauceli E."/>
            <person name="Ward L.D."/>
            <person name="Lowe C.B."/>
            <person name="Holloway A.K."/>
            <person name="Clamp M."/>
            <person name="Gnerre S."/>
            <person name="Alfoldi J."/>
            <person name="Beal K."/>
            <person name="Chang J."/>
            <person name="Clawson H."/>
            <person name="Cuff J."/>
            <person name="Di Palma F."/>
            <person name="Fitzgerald S."/>
            <person name="Flicek P."/>
            <person name="Guttman M."/>
            <person name="Hubisz M.J."/>
            <person name="Jaffe D.B."/>
            <person name="Jungreis I."/>
            <person name="Kent W.J."/>
            <person name="Kostka D."/>
            <person name="Lara M."/>
            <person name="Martins A.L."/>
            <person name="Massingham T."/>
            <person name="Moltke I."/>
            <person name="Raney B.J."/>
            <person name="Rasmussen M.D."/>
            <person name="Robinson J."/>
            <person name="Stark A."/>
            <person name="Vilella A.J."/>
            <person name="Wen J."/>
            <person name="Xie X."/>
            <person name="Zody M.C."/>
            <person name="Baldwin J."/>
            <person name="Bloom T."/>
            <person name="Chin C.W."/>
            <person name="Heiman D."/>
            <person name="Nicol R."/>
            <person name="Nusbaum C."/>
            <person name="Young S."/>
            <person name="Wilkinson J."/>
            <person name="Worley K.C."/>
            <person name="Kovar C.L."/>
            <person name="Muzny D.M."/>
            <person name="Gibbs R.A."/>
            <person name="Cree A."/>
            <person name="Dihn H.H."/>
            <person name="Fowler G."/>
            <person name="Jhangiani S."/>
            <person name="Joshi V."/>
            <person name="Lee S."/>
            <person name="Lewis L.R."/>
            <person name="Nazareth L.V."/>
            <person name="Okwuonu G."/>
            <person name="Santibanez J."/>
            <person name="Warren W.C."/>
            <person name="Mardis E.R."/>
            <person name="Weinstock G.M."/>
            <person name="Wilson R.K."/>
            <person name="Delehaunty K."/>
            <person name="Dooling D."/>
            <person name="Fronik C."/>
            <person name="Fulton L."/>
            <person name="Fulton B."/>
            <person name="Graves T."/>
            <person name="Minx P."/>
            <person name="Sodergren E."/>
            <person name="Birney E."/>
            <person name="Margulies E.H."/>
            <person name="Herrero J."/>
            <person name="Green E.D."/>
            <person name="Haussler D."/>
            <person name="Siepel A."/>
            <person name="Goldman N."/>
            <person name="Pollard K.S."/>
            <person name="Pedersen J.S."/>
            <person name="Lander E.S."/>
            <person name="Kellis M."/>
        </authorList>
    </citation>
    <scope>NUCLEOTIDE SEQUENCE [LARGE SCALE GENOMIC DNA]</scope>
    <source>
        <strain evidence="3">2N</strain>
    </source>
</reference>
<protein>
    <recommendedName>
        <fullName evidence="4">Speedy protein E4-like</fullName>
    </recommendedName>
</protein>
<dbReference type="EMBL" id="AAKN02032219">
    <property type="status" value="NOT_ANNOTATED_CDS"/>
    <property type="molecule type" value="Genomic_DNA"/>
</dbReference>
<organism evidence="2 3">
    <name type="scientific">Cavia porcellus</name>
    <name type="common">Guinea pig</name>
    <dbReference type="NCBI Taxonomy" id="10141"/>
    <lineage>
        <taxon>Eukaryota</taxon>
        <taxon>Metazoa</taxon>
        <taxon>Chordata</taxon>
        <taxon>Craniata</taxon>
        <taxon>Vertebrata</taxon>
        <taxon>Euteleostomi</taxon>
        <taxon>Mammalia</taxon>
        <taxon>Eutheria</taxon>
        <taxon>Euarchontoglires</taxon>
        <taxon>Glires</taxon>
        <taxon>Rodentia</taxon>
        <taxon>Hystricomorpha</taxon>
        <taxon>Caviidae</taxon>
        <taxon>Cavia</taxon>
    </lineage>
</organism>
<dbReference type="InterPro" id="IPR020984">
    <property type="entry name" value="Speedy"/>
</dbReference>
<evidence type="ECO:0000256" key="1">
    <source>
        <dbReference type="ARBA" id="ARBA00010932"/>
    </source>
</evidence>
<dbReference type="Ensembl" id="ENSCPOT00000046346.1">
    <property type="protein sequence ID" value="ENSCPOP00000030765.1"/>
    <property type="gene ID" value="ENSCPOG00000024956.2"/>
</dbReference>
<name>A0A286XZN4_CAVPO</name>
<evidence type="ECO:0008006" key="4">
    <source>
        <dbReference type="Google" id="ProtNLM"/>
    </source>
</evidence>
<dbReference type="eggNOG" id="ENOG502SSQN">
    <property type="taxonomic scope" value="Eukaryota"/>
</dbReference>
<dbReference type="GeneTree" id="ENSGT00940000154173"/>
<accession>A0A286XZN4</accession>
<sequence length="120" mass="13778">MLVALSPLSWACPQKRKRDCSSESGEMPCGLKRKMKRKHLCSVLPVYHEAFTRLLEDPVIKIFLAWDENLRASDKYLLAMVIAYFSRAGLFPRKYQRIQFFLALSKRMTLHSGCGAEIAP</sequence>
<dbReference type="GO" id="GO:0019901">
    <property type="term" value="F:protein kinase binding"/>
    <property type="evidence" value="ECO:0007669"/>
    <property type="project" value="InterPro"/>
</dbReference>
<proteinExistence type="inferred from homology"/>
<evidence type="ECO:0000313" key="3">
    <source>
        <dbReference type="Proteomes" id="UP000005447"/>
    </source>
</evidence>
<dbReference type="Pfam" id="PF11357">
    <property type="entry name" value="Spy1"/>
    <property type="match status" value="1"/>
</dbReference>